<dbReference type="InterPro" id="IPR016177">
    <property type="entry name" value="DNA-bd_dom_sf"/>
</dbReference>
<dbReference type="PANTHER" id="PTHR31839">
    <property type="entry name" value="DEHYDRATION-RESPONSIVE ELEMENT-BINDING PROTEIN 1D"/>
    <property type="match status" value="1"/>
</dbReference>
<comment type="subcellular location">
    <subcellularLocation>
        <location evidence="1">Nucleus</location>
    </subcellularLocation>
</comment>
<evidence type="ECO:0000313" key="11">
    <source>
        <dbReference type="EMBL" id="RLM61557.1"/>
    </source>
</evidence>
<dbReference type="SUPFAM" id="SSF54171">
    <property type="entry name" value="DNA-binding domain"/>
    <property type="match status" value="1"/>
</dbReference>
<evidence type="ECO:0000256" key="9">
    <source>
        <dbReference type="SAM" id="MobiDB-lite"/>
    </source>
</evidence>
<name>A0A3L6PRW9_PANMI</name>
<dbReference type="InterPro" id="IPR045277">
    <property type="entry name" value="DRE1A-I"/>
</dbReference>
<evidence type="ECO:0000256" key="8">
    <source>
        <dbReference type="ARBA" id="ARBA00024343"/>
    </source>
</evidence>
<keyword evidence="12" id="KW-1185">Reference proteome</keyword>
<organism evidence="11 12">
    <name type="scientific">Panicum miliaceum</name>
    <name type="common">Proso millet</name>
    <name type="synonym">Broomcorn millet</name>
    <dbReference type="NCBI Taxonomy" id="4540"/>
    <lineage>
        <taxon>Eukaryota</taxon>
        <taxon>Viridiplantae</taxon>
        <taxon>Streptophyta</taxon>
        <taxon>Embryophyta</taxon>
        <taxon>Tracheophyta</taxon>
        <taxon>Spermatophyta</taxon>
        <taxon>Magnoliopsida</taxon>
        <taxon>Liliopsida</taxon>
        <taxon>Poales</taxon>
        <taxon>Poaceae</taxon>
        <taxon>PACMAD clade</taxon>
        <taxon>Panicoideae</taxon>
        <taxon>Panicodae</taxon>
        <taxon>Paniceae</taxon>
        <taxon>Panicinae</taxon>
        <taxon>Panicum</taxon>
        <taxon>Panicum sect. Panicum</taxon>
    </lineage>
</organism>
<dbReference type="Gene3D" id="3.30.730.10">
    <property type="entry name" value="AP2/ERF domain"/>
    <property type="match status" value="1"/>
</dbReference>
<dbReference type="GO" id="GO:0005634">
    <property type="term" value="C:nucleus"/>
    <property type="evidence" value="ECO:0007669"/>
    <property type="project" value="UniProtKB-SubCell"/>
</dbReference>
<feature type="region of interest" description="Disordered" evidence="9">
    <location>
        <begin position="153"/>
        <end position="188"/>
    </location>
</feature>
<dbReference type="SMART" id="SM00380">
    <property type="entry name" value="AP2"/>
    <property type="match status" value="1"/>
</dbReference>
<dbReference type="InterPro" id="IPR001471">
    <property type="entry name" value="AP2/ERF_dom"/>
</dbReference>
<protein>
    <submittedName>
        <fullName evidence="11">Dehydration-responsive element-binding protein 1I</fullName>
    </submittedName>
</protein>
<evidence type="ECO:0000256" key="5">
    <source>
        <dbReference type="ARBA" id="ARBA00023159"/>
    </source>
</evidence>
<accession>A0A3L6PRW9</accession>
<evidence type="ECO:0000256" key="6">
    <source>
        <dbReference type="ARBA" id="ARBA00023163"/>
    </source>
</evidence>
<evidence type="ECO:0000256" key="4">
    <source>
        <dbReference type="ARBA" id="ARBA00023125"/>
    </source>
</evidence>
<dbReference type="PROSITE" id="PS51032">
    <property type="entry name" value="AP2_ERF"/>
    <property type="match status" value="1"/>
</dbReference>
<dbReference type="PANTHER" id="PTHR31839:SF57">
    <property type="entry name" value="DEHYDRATION-RESPONSIVE ELEMENT-BINDING PROTEIN 1B"/>
    <property type="match status" value="1"/>
</dbReference>
<evidence type="ECO:0000256" key="7">
    <source>
        <dbReference type="ARBA" id="ARBA00023242"/>
    </source>
</evidence>
<dbReference type="Proteomes" id="UP000275267">
    <property type="component" value="Unassembled WGS sequence"/>
</dbReference>
<dbReference type="GO" id="GO:0003700">
    <property type="term" value="F:DNA-binding transcription factor activity"/>
    <property type="evidence" value="ECO:0007669"/>
    <property type="project" value="InterPro"/>
</dbReference>
<feature type="domain" description="AP2/ERF" evidence="10">
    <location>
        <begin position="46"/>
        <end position="113"/>
    </location>
</feature>
<evidence type="ECO:0000313" key="12">
    <source>
        <dbReference type="Proteomes" id="UP000275267"/>
    </source>
</evidence>
<dbReference type="EMBL" id="PQIB02000016">
    <property type="protein sequence ID" value="RLM61557.1"/>
    <property type="molecule type" value="Genomic_DNA"/>
</dbReference>
<keyword evidence="2" id="KW-0805">Transcription regulation</keyword>
<feature type="compositionally biased region" description="Low complexity" evidence="9">
    <location>
        <begin position="11"/>
        <end position="30"/>
    </location>
</feature>
<keyword evidence="3" id="KW-0346">Stress response</keyword>
<comment type="similarity">
    <text evidence="8">Belongs to the AP2/ERF transcription factor family. ERF subfamily.</text>
</comment>
<dbReference type="GO" id="GO:0003677">
    <property type="term" value="F:DNA binding"/>
    <property type="evidence" value="ECO:0007669"/>
    <property type="project" value="UniProtKB-KW"/>
</dbReference>
<feature type="compositionally biased region" description="Basic and acidic residues" evidence="9">
    <location>
        <begin position="1"/>
        <end position="10"/>
    </location>
</feature>
<sequence>MCHIKQERSSCESTSSSVASTSTPSLAAAAKRPAGRTKFRETRHPVFRGVRQRGRAGGRCRWVCEVRVPGRRGCRLWLGTFAAAEAAARAHDAAMLALRGACGAAAARRLNFADSAWLLDVPAPAALRGAEGGALRRAVARAVEGFLRARPAAEDAMSATSEPPPAAEDDDDASTAKSDDGTASPFEMDDVLSDMGAGLYYASMAQGLLMDPPASDVSCCDDVDCDDAAVPLWAD</sequence>
<dbReference type="STRING" id="4540.A0A3L6PRW9"/>
<keyword evidence="7" id="KW-0539">Nucleus</keyword>
<keyword evidence="4" id="KW-0238">DNA-binding</keyword>
<comment type="caution">
    <text evidence="11">The sequence shown here is derived from an EMBL/GenBank/DDBJ whole genome shotgun (WGS) entry which is preliminary data.</text>
</comment>
<feature type="region of interest" description="Disordered" evidence="9">
    <location>
        <begin position="1"/>
        <end position="41"/>
    </location>
</feature>
<reference evidence="12" key="1">
    <citation type="journal article" date="2019" name="Nat. Commun.">
        <title>The genome of broomcorn millet.</title>
        <authorList>
            <person name="Zou C."/>
            <person name="Miki D."/>
            <person name="Li D."/>
            <person name="Tang Q."/>
            <person name="Xiao L."/>
            <person name="Rajput S."/>
            <person name="Deng P."/>
            <person name="Jia W."/>
            <person name="Huang R."/>
            <person name="Zhang M."/>
            <person name="Sun Y."/>
            <person name="Hu J."/>
            <person name="Fu X."/>
            <person name="Schnable P.S."/>
            <person name="Li F."/>
            <person name="Zhang H."/>
            <person name="Feng B."/>
            <person name="Zhu X."/>
            <person name="Liu R."/>
            <person name="Schnable J.C."/>
            <person name="Zhu J.-K."/>
            <person name="Zhang H."/>
        </authorList>
    </citation>
    <scope>NUCLEOTIDE SEQUENCE [LARGE SCALE GENOMIC DNA]</scope>
</reference>
<evidence type="ECO:0000259" key="10">
    <source>
        <dbReference type="PROSITE" id="PS51032"/>
    </source>
</evidence>
<keyword evidence="6" id="KW-0804">Transcription</keyword>
<evidence type="ECO:0000256" key="2">
    <source>
        <dbReference type="ARBA" id="ARBA00023015"/>
    </source>
</evidence>
<evidence type="ECO:0000256" key="3">
    <source>
        <dbReference type="ARBA" id="ARBA00023016"/>
    </source>
</evidence>
<gene>
    <name evidence="11" type="ORF">C2845_PM14G20040</name>
</gene>
<proteinExistence type="inferred from homology"/>
<dbReference type="Pfam" id="PF00847">
    <property type="entry name" value="AP2"/>
    <property type="match status" value="1"/>
</dbReference>
<evidence type="ECO:0000256" key="1">
    <source>
        <dbReference type="ARBA" id="ARBA00004123"/>
    </source>
</evidence>
<keyword evidence="5" id="KW-0010">Activator</keyword>
<dbReference type="InterPro" id="IPR036955">
    <property type="entry name" value="AP2/ERF_dom_sf"/>
</dbReference>
<dbReference type="AlphaFoldDB" id="A0A3L6PRW9"/>